<reference evidence="2" key="1">
    <citation type="submission" date="2022-11" db="EMBL/GenBank/DDBJ databases">
        <authorList>
            <person name="Morgan W.R."/>
            <person name="Tartar A."/>
        </authorList>
    </citation>
    <scope>NUCLEOTIDE SEQUENCE</scope>
    <source>
        <strain evidence="2">ARSEF 373</strain>
    </source>
</reference>
<organism evidence="2 3">
    <name type="scientific">Lagenidium giganteum</name>
    <dbReference type="NCBI Taxonomy" id="4803"/>
    <lineage>
        <taxon>Eukaryota</taxon>
        <taxon>Sar</taxon>
        <taxon>Stramenopiles</taxon>
        <taxon>Oomycota</taxon>
        <taxon>Peronosporomycetes</taxon>
        <taxon>Pythiales</taxon>
        <taxon>Pythiaceae</taxon>
    </lineage>
</organism>
<sequence>MRALGDPAQKRSPLMCGYPSKKCWNWRVEKRNGELHKFCQYHREKANENQRRMEQRRKNGTPRGRSGSSNTQADAKSNAATAKEVTVKTERKSDGSSKTSPRSVDCIPSSLSDIFDLPENAALPFACDMDIDMDLSVDLAPTYMMTDETIEGEPSDLPVDLYEEDLFFLERFIAEISHGGI</sequence>
<dbReference type="Proteomes" id="UP001146120">
    <property type="component" value="Unassembled WGS sequence"/>
</dbReference>
<protein>
    <submittedName>
        <fullName evidence="2">Uncharacterized protein</fullName>
    </submittedName>
</protein>
<proteinExistence type="predicted"/>
<evidence type="ECO:0000313" key="2">
    <source>
        <dbReference type="EMBL" id="DBA00236.1"/>
    </source>
</evidence>
<name>A0AAV2YYZ4_9STRA</name>
<keyword evidence="3" id="KW-1185">Reference proteome</keyword>
<gene>
    <name evidence="2" type="ORF">N0F65_007880</name>
</gene>
<feature type="region of interest" description="Disordered" evidence="1">
    <location>
        <begin position="44"/>
        <end position="104"/>
    </location>
</feature>
<dbReference type="EMBL" id="DAKRPA010000067">
    <property type="protein sequence ID" value="DBA00236.1"/>
    <property type="molecule type" value="Genomic_DNA"/>
</dbReference>
<feature type="compositionally biased region" description="Basic and acidic residues" evidence="1">
    <location>
        <begin position="85"/>
        <end position="95"/>
    </location>
</feature>
<evidence type="ECO:0000313" key="3">
    <source>
        <dbReference type="Proteomes" id="UP001146120"/>
    </source>
</evidence>
<accession>A0AAV2YYZ4</accession>
<feature type="compositionally biased region" description="Basic and acidic residues" evidence="1">
    <location>
        <begin position="44"/>
        <end position="57"/>
    </location>
</feature>
<dbReference type="AlphaFoldDB" id="A0AAV2YYZ4"/>
<comment type="caution">
    <text evidence="2">The sequence shown here is derived from an EMBL/GenBank/DDBJ whole genome shotgun (WGS) entry which is preliminary data.</text>
</comment>
<evidence type="ECO:0000256" key="1">
    <source>
        <dbReference type="SAM" id="MobiDB-lite"/>
    </source>
</evidence>
<feature type="compositionally biased region" description="Polar residues" evidence="1">
    <location>
        <begin position="66"/>
        <end position="80"/>
    </location>
</feature>
<reference evidence="2" key="2">
    <citation type="journal article" date="2023" name="Microbiol Resour">
        <title>Decontamination and Annotation of the Draft Genome Sequence of the Oomycete Lagenidium giganteum ARSEF 373.</title>
        <authorList>
            <person name="Morgan W.R."/>
            <person name="Tartar A."/>
        </authorList>
    </citation>
    <scope>NUCLEOTIDE SEQUENCE</scope>
    <source>
        <strain evidence="2">ARSEF 373</strain>
    </source>
</reference>